<dbReference type="SFLD" id="SFLDG01129">
    <property type="entry name" value="C1.5:_HAD__Beta-PGM__Phosphata"/>
    <property type="match status" value="1"/>
</dbReference>
<gene>
    <name evidence="1" type="ORF">C7C46_09505</name>
</gene>
<dbReference type="Proteomes" id="UP000248039">
    <property type="component" value="Unassembled WGS sequence"/>
</dbReference>
<dbReference type="PANTHER" id="PTHR46649:SF4">
    <property type="entry name" value="HALOACID DEHALOGENASE-LIKE HYDROLASE (HAD) SUPERFAMILY PROTEIN"/>
    <property type="match status" value="1"/>
</dbReference>
<dbReference type="PANTHER" id="PTHR46649">
    <property type="match status" value="1"/>
</dbReference>
<accession>A0A2V4NNY8</accession>
<dbReference type="InterPro" id="IPR023214">
    <property type="entry name" value="HAD_sf"/>
</dbReference>
<evidence type="ECO:0000313" key="2">
    <source>
        <dbReference type="Proteomes" id="UP000248039"/>
    </source>
</evidence>
<dbReference type="SUPFAM" id="SSF56784">
    <property type="entry name" value="HAD-like"/>
    <property type="match status" value="1"/>
</dbReference>
<comment type="caution">
    <text evidence="1">The sequence shown here is derived from an EMBL/GenBank/DDBJ whole genome shotgun (WGS) entry which is preliminary data.</text>
</comment>
<sequence>MKPRKAVLFDIGMTFIHPSGEVMREELAAVGAPGIGAKTAEAALAAAAEVHHLDFPQGLTRPEKVGAVWGQLLGVGSETGRRAWQRCTDRTDLYRDLDPDAVAVLGEICRRGLAVAAVSNSDGTLVEELTRFGLIEFFDVVADSTLAGVEKPEPGIFASALGQLGCAPADALFVGDGLINDIFGAFRAGITDTVLYDRHQVYRELPVPVITALPQLLDHLPATA</sequence>
<dbReference type="RefSeq" id="WP_110667770.1">
    <property type="nucleotide sequence ID" value="NZ_PYBW01000030.1"/>
</dbReference>
<evidence type="ECO:0008006" key="3">
    <source>
        <dbReference type="Google" id="ProtNLM"/>
    </source>
</evidence>
<proteinExistence type="predicted"/>
<dbReference type="InterPro" id="IPR036412">
    <property type="entry name" value="HAD-like_sf"/>
</dbReference>
<dbReference type="Gene3D" id="3.40.50.1000">
    <property type="entry name" value="HAD superfamily/HAD-like"/>
    <property type="match status" value="1"/>
</dbReference>
<dbReference type="Pfam" id="PF00702">
    <property type="entry name" value="Hydrolase"/>
    <property type="match status" value="1"/>
</dbReference>
<dbReference type="PRINTS" id="PR00413">
    <property type="entry name" value="HADHALOGNASE"/>
</dbReference>
<reference evidence="1 2" key="1">
    <citation type="submission" date="2018-03" db="EMBL/GenBank/DDBJ databases">
        <title>Bioinformatic expansion and discovery of thiopeptide antibiotics.</title>
        <authorList>
            <person name="Schwalen C.J."/>
            <person name="Hudson G.A."/>
            <person name="Mitchell D.A."/>
        </authorList>
    </citation>
    <scope>NUCLEOTIDE SEQUENCE [LARGE SCALE GENOMIC DNA]</scope>
    <source>
        <strain evidence="1 2">ATCC 21389</strain>
    </source>
</reference>
<dbReference type="OrthoDB" id="9810501at2"/>
<dbReference type="EMBL" id="PYBW01000030">
    <property type="protein sequence ID" value="PYC82590.1"/>
    <property type="molecule type" value="Genomic_DNA"/>
</dbReference>
<dbReference type="AlphaFoldDB" id="A0A2V4NNY8"/>
<evidence type="ECO:0000313" key="1">
    <source>
        <dbReference type="EMBL" id="PYC82590.1"/>
    </source>
</evidence>
<dbReference type="InterPro" id="IPR006439">
    <property type="entry name" value="HAD-SF_hydro_IA"/>
</dbReference>
<keyword evidence="2" id="KW-1185">Reference proteome</keyword>
<protein>
    <recommendedName>
        <fullName evidence="3">HAD family hydrolase</fullName>
    </recommendedName>
</protein>
<dbReference type="NCBIfam" id="TIGR01549">
    <property type="entry name" value="HAD-SF-IA-v1"/>
    <property type="match status" value="1"/>
</dbReference>
<organism evidence="1 2">
    <name type="scientific">Streptomyces tateyamensis</name>
    <dbReference type="NCBI Taxonomy" id="565073"/>
    <lineage>
        <taxon>Bacteria</taxon>
        <taxon>Bacillati</taxon>
        <taxon>Actinomycetota</taxon>
        <taxon>Actinomycetes</taxon>
        <taxon>Kitasatosporales</taxon>
        <taxon>Streptomycetaceae</taxon>
        <taxon>Streptomyces</taxon>
    </lineage>
</organism>
<name>A0A2V4NNY8_9ACTN</name>
<dbReference type="SFLD" id="SFLDS00003">
    <property type="entry name" value="Haloacid_Dehalogenase"/>
    <property type="match status" value="1"/>
</dbReference>